<accession>A0ABP9HDK4</accession>
<evidence type="ECO:0000313" key="2">
    <source>
        <dbReference type="EMBL" id="GAA4968187.1"/>
    </source>
</evidence>
<dbReference type="InterPro" id="IPR016040">
    <property type="entry name" value="NAD(P)-bd_dom"/>
</dbReference>
<gene>
    <name evidence="2" type="ORF">GCM10023205_36580</name>
</gene>
<reference evidence="3" key="1">
    <citation type="journal article" date="2019" name="Int. J. Syst. Evol. Microbiol.">
        <title>The Global Catalogue of Microorganisms (GCM) 10K type strain sequencing project: providing services to taxonomists for standard genome sequencing and annotation.</title>
        <authorList>
            <consortium name="The Broad Institute Genomics Platform"/>
            <consortium name="The Broad Institute Genome Sequencing Center for Infectious Disease"/>
            <person name="Wu L."/>
            <person name="Ma J."/>
        </authorList>
    </citation>
    <scope>NUCLEOTIDE SEQUENCE [LARGE SCALE GENOMIC DNA]</scope>
    <source>
        <strain evidence="3">JCM 17986</strain>
    </source>
</reference>
<feature type="domain" description="NAD(P)-binding" evidence="1">
    <location>
        <begin position="7"/>
        <end position="195"/>
    </location>
</feature>
<comment type="caution">
    <text evidence="2">The sequence shown here is derived from an EMBL/GenBank/DDBJ whole genome shotgun (WGS) entry which is preliminary data.</text>
</comment>
<protein>
    <submittedName>
        <fullName evidence="2">NAD(P)H-binding protein</fullName>
    </submittedName>
</protein>
<keyword evidence="3" id="KW-1185">Reference proteome</keyword>
<dbReference type="PANTHER" id="PTHR15020:SF50">
    <property type="entry name" value="UPF0659 PROTEIN YMR090W"/>
    <property type="match status" value="1"/>
</dbReference>
<dbReference type="SUPFAM" id="SSF51735">
    <property type="entry name" value="NAD(P)-binding Rossmann-fold domains"/>
    <property type="match status" value="1"/>
</dbReference>
<dbReference type="PANTHER" id="PTHR15020">
    <property type="entry name" value="FLAVIN REDUCTASE-RELATED"/>
    <property type="match status" value="1"/>
</dbReference>
<evidence type="ECO:0000259" key="1">
    <source>
        <dbReference type="Pfam" id="PF13460"/>
    </source>
</evidence>
<name>A0ABP9HDK4_9ACTN</name>
<dbReference type="Gene3D" id="3.40.50.720">
    <property type="entry name" value="NAD(P)-binding Rossmann-like Domain"/>
    <property type="match status" value="1"/>
</dbReference>
<organism evidence="2 3">
    <name type="scientific">Yinghuangia aomiensis</name>
    <dbReference type="NCBI Taxonomy" id="676205"/>
    <lineage>
        <taxon>Bacteria</taxon>
        <taxon>Bacillati</taxon>
        <taxon>Actinomycetota</taxon>
        <taxon>Actinomycetes</taxon>
        <taxon>Kitasatosporales</taxon>
        <taxon>Streptomycetaceae</taxon>
        <taxon>Yinghuangia</taxon>
    </lineage>
</organism>
<dbReference type="InterPro" id="IPR036291">
    <property type="entry name" value="NAD(P)-bd_dom_sf"/>
</dbReference>
<proteinExistence type="predicted"/>
<evidence type="ECO:0000313" key="3">
    <source>
        <dbReference type="Proteomes" id="UP001500466"/>
    </source>
</evidence>
<sequence>MRVVIAGGHGQIALLLARVLADRGDDVLSLIRKPEQSGAIEAAGATPVVLDLETASRAAVAEALAGADAAVFAAGAGPGSTIDRKYTVDKGGSVLLADACEEAGTGRFVQISSMGAGAPAAPGGDPVWAAYIDAKTQAEDDLKARGGLAWTILRPGGLTDDAGTGTVTLAAPPVPRASVPRADVAGVIAELLTAPGTAGLTLELRSGPMPIRDAVAAVART</sequence>
<dbReference type="Proteomes" id="UP001500466">
    <property type="component" value="Unassembled WGS sequence"/>
</dbReference>
<dbReference type="Pfam" id="PF13460">
    <property type="entry name" value="NAD_binding_10"/>
    <property type="match status" value="1"/>
</dbReference>
<dbReference type="EMBL" id="BAABHS010000012">
    <property type="protein sequence ID" value="GAA4968187.1"/>
    <property type="molecule type" value="Genomic_DNA"/>
</dbReference>
<dbReference type="RefSeq" id="WP_345676591.1">
    <property type="nucleotide sequence ID" value="NZ_BAABHS010000012.1"/>
</dbReference>